<feature type="compositionally biased region" description="Basic and acidic residues" evidence="1">
    <location>
        <begin position="133"/>
        <end position="142"/>
    </location>
</feature>
<reference evidence="2" key="1">
    <citation type="journal article" date="2020" name="Fungal Divers.">
        <title>Resolving the Mortierellaceae phylogeny through synthesis of multi-gene phylogenetics and phylogenomics.</title>
        <authorList>
            <person name="Vandepol N."/>
            <person name="Liber J."/>
            <person name="Desiro A."/>
            <person name="Na H."/>
            <person name="Kennedy M."/>
            <person name="Barry K."/>
            <person name="Grigoriev I.V."/>
            <person name="Miller A.N."/>
            <person name="O'Donnell K."/>
            <person name="Stajich J.E."/>
            <person name="Bonito G."/>
        </authorList>
    </citation>
    <scope>NUCLEOTIDE SEQUENCE</scope>
    <source>
        <strain evidence="2">CK1249</strain>
    </source>
</reference>
<accession>A0A9P6IV44</accession>
<dbReference type="AlphaFoldDB" id="A0A9P6IV44"/>
<dbReference type="EMBL" id="JAAAHY010001489">
    <property type="protein sequence ID" value="KAF9948761.1"/>
    <property type="molecule type" value="Genomic_DNA"/>
</dbReference>
<keyword evidence="3" id="KW-1185">Reference proteome</keyword>
<organism evidence="2 3">
    <name type="scientific">Mortierella alpina</name>
    <name type="common">Oleaginous fungus</name>
    <name type="synonym">Mortierella renispora</name>
    <dbReference type="NCBI Taxonomy" id="64518"/>
    <lineage>
        <taxon>Eukaryota</taxon>
        <taxon>Fungi</taxon>
        <taxon>Fungi incertae sedis</taxon>
        <taxon>Mucoromycota</taxon>
        <taxon>Mortierellomycotina</taxon>
        <taxon>Mortierellomycetes</taxon>
        <taxon>Mortierellales</taxon>
        <taxon>Mortierellaceae</taxon>
        <taxon>Mortierella</taxon>
    </lineage>
</organism>
<gene>
    <name evidence="2" type="ORF">BGZ70_002060</name>
</gene>
<evidence type="ECO:0000313" key="2">
    <source>
        <dbReference type="EMBL" id="KAF9948761.1"/>
    </source>
</evidence>
<feature type="non-terminal residue" evidence="2">
    <location>
        <position position="239"/>
    </location>
</feature>
<evidence type="ECO:0000256" key="1">
    <source>
        <dbReference type="SAM" id="MobiDB-lite"/>
    </source>
</evidence>
<feature type="compositionally biased region" description="Polar residues" evidence="1">
    <location>
        <begin position="143"/>
        <end position="157"/>
    </location>
</feature>
<dbReference type="Proteomes" id="UP000738359">
    <property type="component" value="Unassembled WGS sequence"/>
</dbReference>
<sequence>MRSNSTPAIFSSIPSRSALYSGHQGTHPHHGSNLFSPAPQRIATLDAFPKTLCTSMDPSQYSAPFLHPHDTPSEMPGHPLEMVHGASDQAFGDMDPSRQESDRIFVKEEDTYADGQNRLQAFPVQIQQQQGDESVHREEHRPQPTSFRQMTASSQRASGPPANQPMYRPSYTTTPFQQPGALESARCGQVQQQLKTEQMDDNEAFDSSLAMVLDDHLSLMDHLDMIPDIQVYGEMPQPT</sequence>
<dbReference type="OrthoDB" id="2431114at2759"/>
<proteinExistence type="predicted"/>
<protein>
    <submittedName>
        <fullName evidence="2">Uncharacterized protein</fullName>
    </submittedName>
</protein>
<feature type="region of interest" description="Disordered" evidence="1">
    <location>
        <begin position="127"/>
        <end position="165"/>
    </location>
</feature>
<comment type="caution">
    <text evidence="2">The sequence shown here is derived from an EMBL/GenBank/DDBJ whole genome shotgun (WGS) entry which is preliminary data.</text>
</comment>
<name>A0A9P6IV44_MORAP</name>
<evidence type="ECO:0000313" key="3">
    <source>
        <dbReference type="Proteomes" id="UP000738359"/>
    </source>
</evidence>